<protein>
    <submittedName>
        <fullName evidence="2">Lactate utilization protein</fullName>
    </submittedName>
</protein>
<proteinExistence type="predicted"/>
<dbReference type="EMBL" id="DWWJ01000121">
    <property type="protein sequence ID" value="HJC41271.1"/>
    <property type="molecule type" value="Genomic_DNA"/>
</dbReference>
<dbReference type="Proteomes" id="UP000823882">
    <property type="component" value="Unassembled WGS sequence"/>
</dbReference>
<dbReference type="Pfam" id="PF02589">
    <property type="entry name" value="LUD_dom"/>
    <property type="match status" value="1"/>
</dbReference>
<sequence>MADLEKLKRNLEERGFAVSCFDTAEEAAAYLDAALDQKTIGIGGSVTIQEMGLAERLGTHNRILSHWTGGTQEEAAGAQVYLSSVNGAAETGELINIDGTGNRVASGLFGHEKVYFIIGQNKVAPDYDAALWRARNIAAPKNAQRLGVQTPCAAKGDRCYDCKSPQRICRALVVYWEKPRSMDMEVVLVRQDLGY</sequence>
<gene>
    <name evidence="2" type="ORF">H9701_06935</name>
</gene>
<reference evidence="2" key="1">
    <citation type="journal article" date="2021" name="PeerJ">
        <title>Extensive microbial diversity within the chicken gut microbiome revealed by metagenomics and culture.</title>
        <authorList>
            <person name="Gilroy R."/>
            <person name="Ravi A."/>
            <person name="Getino M."/>
            <person name="Pursley I."/>
            <person name="Horton D.L."/>
            <person name="Alikhan N.F."/>
            <person name="Baker D."/>
            <person name="Gharbi K."/>
            <person name="Hall N."/>
            <person name="Watson M."/>
            <person name="Adriaenssens E.M."/>
            <person name="Foster-Nyarko E."/>
            <person name="Jarju S."/>
            <person name="Secka A."/>
            <person name="Antonio M."/>
            <person name="Oren A."/>
            <person name="Chaudhuri R.R."/>
            <person name="La Ragione R."/>
            <person name="Hildebrand F."/>
            <person name="Pallen M.J."/>
        </authorList>
    </citation>
    <scope>NUCLEOTIDE SEQUENCE</scope>
    <source>
        <strain evidence="2">CHK186-1790</strain>
    </source>
</reference>
<dbReference type="InterPro" id="IPR024185">
    <property type="entry name" value="FTHF_cligase-like_sf"/>
</dbReference>
<organism evidence="2 3">
    <name type="scientific">Candidatus Intestinimonas pullistercoris</name>
    <dbReference type="NCBI Taxonomy" id="2838623"/>
    <lineage>
        <taxon>Bacteria</taxon>
        <taxon>Bacillati</taxon>
        <taxon>Bacillota</taxon>
        <taxon>Clostridia</taxon>
        <taxon>Eubacteriales</taxon>
        <taxon>Intestinimonas</taxon>
    </lineage>
</organism>
<comment type="caution">
    <text evidence="2">The sequence shown here is derived from an EMBL/GenBank/DDBJ whole genome shotgun (WGS) entry which is preliminary data.</text>
</comment>
<feature type="domain" description="LUD" evidence="1">
    <location>
        <begin position="4"/>
        <end position="189"/>
    </location>
</feature>
<evidence type="ECO:0000313" key="2">
    <source>
        <dbReference type="EMBL" id="HJC41271.1"/>
    </source>
</evidence>
<dbReference type="Gene3D" id="3.40.50.10420">
    <property type="entry name" value="NagB/RpiA/CoA transferase-like"/>
    <property type="match status" value="1"/>
</dbReference>
<evidence type="ECO:0000259" key="1">
    <source>
        <dbReference type="Pfam" id="PF02589"/>
    </source>
</evidence>
<evidence type="ECO:0000313" key="3">
    <source>
        <dbReference type="Proteomes" id="UP000823882"/>
    </source>
</evidence>
<dbReference type="AlphaFoldDB" id="A0A9D2NYY8"/>
<dbReference type="PANTHER" id="PTHR36179">
    <property type="entry name" value="LUD_DOM DOMAIN-CONTAINING PROTEIN"/>
    <property type="match status" value="1"/>
</dbReference>
<dbReference type="PANTHER" id="PTHR36179:SF2">
    <property type="entry name" value="LUD DOMAIN-CONTAINING PROTEIN"/>
    <property type="match status" value="1"/>
</dbReference>
<reference evidence="2" key="2">
    <citation type="submission" date="2021-04" db="EMBL/GenBank/DDBJ databases">
        <authorList>
            <person name="Gilroy R."/>
        </authorList>
    </citation>
    <scope>NUCLEOTIDE SEQUENCE</scope>
    <source>
        <strain evidence="2">CHK186-1790</strain>
    </source>
</reference>
<dbReference type="InterPro" id="IPR003741">
    <property type="entry name" value="LUD_dom"/>
</dbReference>
<name>A0A9D2NYY8_9FIRM</name>
<accession>A0A9D2NYY8</accession>